<organism evidence="1 2">
    <name type="scientific">Nepenthes gracilis</name>
    <name type="common">Slender pitcher plant</name>
    <dbReference type="NCBI Taxonomy" id="150966"/>
    <lineage>
        <taxon>Eukaryota</taxon>
        <taxon>Viridiplantae</taxon>
        <taxon>Streptophyta</taxon>
        <taxon>Embryophyta</taxon>
        <taxon>Tracheophyta</taxon>
        <taxon>Spermatophyta</taxon>
        <taxon>Magnoliopsida</taxon>
        <taxon>eudicotyledons</taxon>
        <taxon>Gunneridae</taxon>
        <taxon>Pentapetalae</taxon>
        <taxon>Caryophyllales</taxon>
        <taxon>Nepenthaceae</taxon>
        <taxon>Nepenthes</taxon>
    </lineage>
</organism>
<accession>A0AAD3TFE4</accession>
<keyword evidence="2" id="KW-1185">Reference proteome</keyword>
<name>A0AAD3TFE4_NEPGR</name>
<sequence length="101" mass="11817">MPPTGHGRGPFGGIRTMDYGPYVGLKALPPARSIMRGYGFRLWGSTQPVLDVVAPVRSLKMITNLNDFDEFFEEDKMKRIRMKKKRYDDFSYAMLYYEFMF</sequence>
<dbReference type="AlphaFoldDB" id="A0AAD3TFE4"/>
<comment type="caution">
    <text evidence="1">The sequence shown here is derived from an EMBL/GenBank/DDBJ whole genome shotgun (WGS) entry which is preliminary data.</text>
</comment>
<evidence type="ECO:0000313" key="1">
    <source>
        <dbReference type="EMBL" id="GMH28164.1"/>
    </source>
</evidence>
<protein>
    <submittedName>
        <fullName evidence="1">Uncharacterized protein</fullName>
    </submittedName>
</protein>
<gene>
    <name evidence="1" type="ORF">Nepgr_030007</name>
</gene>
<dbReference type="Proteomes" id="UP001279734">
    <property type="component" value="Unassembled WGS sequence"/>
</dbReference>
<dbReference type="EMBL" id="BSYO01000034">
    <property type="protein sequence ID" value="GMH28164.1"/>
    <property type="molecule type" value="Genomic_DNA"/>
</dbReference>
<evidence type="ECO:0000313" key="2">
    <source>
        <dbReference type="Proteomes" id="UP001279734"/>
    </source>
</evidence>
<proteinExistence type="predicted"/>
<reference evidence="1" key="1">
    <citation type="submission" date="2023-05" db="EMBL/GenBank/DDBJ databases">
        <title>Nepenthes gracilis genome sequencing.</title>
        <authorList>
            <person name="Fukushima K."/>
        </authorList>
    </citation>
    <scope>NUCLEOTIDE SEQUENCE</scope>
    <source>
        <strain evidence="1">SING2019-196</strain>
    </source>
</reference>